<dbReference type="Proteomes" id="UP000533429">
    <property type="component" value="Unassembled WGS sequence"/>
</dbReference>
<protein>
    <submittedName>
        <fullName evidence="1">Uncharacterized protein</fullName>
    </submittedName>
</protein>
<evidence type="ECO:0000313" key="2">
    <source>
        <dbReference type="Proteomes" id="UP000533429"/>
    </source>
</evidence>
<dbReference type="EMBL" id="JABXOR010001315">
    <property type="protein sequence ID" value="NVP02590.1"/>
    <property type="molecule type" value="Genomic_DNA"/>
</dbReference>
<sequence>MLISDNQSYLQDLNQIISNHAKRYISEEMTDVKHLFQHAEFNFDVHKVNGSSDLSEEVYLAKSATILPESGMTLGSDLLRDICSMAFTSIGDMENHSKLIEEFVSVGVHGKQVSPFLVEFKTIRPWINHRQWGDLNTTMKKQLLGLMSRLMSSLCQRVNKYSLDLAKGITSMNELNQVVLAKRYFCTNHFTVKMKLTGRYLDLKGANYTNVEDLTIKRRIDAFAKRTHTQGRYQVEIYYDDKLIADAVRERVFLYLNQDIVINKSAIRRLAITAISKARETLAKEPKVETESNVLELTEEQLFWSLAI</sequence>
<reference evidence="1 2" key="1">
    <citation type="submission" date="2020-06" db="EMBL/GenBank/DDBJ databases">
        <title>Photobacterium damselae subsp. damselae comparative genomics.</title>
        <authorList>
            <person name="Osorio C.R."/>
        </authorList>
    </citation>
    <scope>NUCLEOTIDE SEQUENCE [LARGE SCALE GENOMIC DNA]</scope>
    <source>
        <strain evidence="1 2">TW250/03</strain>
    </source>
</reference>
<proteinExistence type="predicted"/>
<evidence type="ECO:0000313" key="1">
    <source>
        <dbReference type="EMBL" id="NVP02590.1"/>
    </source>
</evidence>
<gene>
    <name evidence="1" type="ORF">HWA77_20475</name>
</gene>
<dbReference type="AlphaFoldDB" id="A0A850R188"/>
<accession>A0A850R188</accession>
<name>A0A850R188_PHODD</name>
<comment type="caution">
    <text evidence="1">The sequence shown here is derived from an EMBL/GenBank/DDBJ whole genome shotgun (WGS) entry which is preliminary data.</text>
</comment>
<dbReference type="RefSeq" id="WP_106338497.1">
    <property type="nucleotide sequence ID" value="NZ_PVXI01000012.1"/>
</dbReference>
<organism evidence="1 2">
    <name type="scientific">Photobacterium damselae subsp. damselae</name>
    <name type="common">Listonella damsela</name>
    <dbReference type="NCBI Taxonomy" id="85581"/>
    <lineage>
        <taxon>Bacteria</taxon>
        <taxon>Pseudomonadati</taxon>
        <taxon>Pseudomonadota</taxon>
        <taxon>Gammaproteobacteria</taxon>
        <taxon>Vibrionales</taxon>
        <taxon>Vibrionaceae</taxon>
        <taxon>Photobacterium</taxon>
    </lineage>
</organism>